<evidence type="ECO:0000313" key="2">
    <source>
        <dbReference type="Proteomes" id="UP000540128"/>
    </source>
</evidence>
<dbReference type="Gene3D" id="3.40.830.10">
    <property type="entry name" value="LigB-like"/>
    <property type="match status" value="1"/>
</dbReference>
<sequence length="239" mass="23130">MLAAAAVCPCPPLLQPQVAAGAAAELAALRESCAAALDTLAEARPDRLVVLGPGAGEDRTPYPPGAPGSFRGFGAAVDVVLGSPAPAPAPGAAPLPASLAVGAWLLADHGWAACPVEGLAVGTGCPPGRCAELGAELAAGPARTALLVLGDGSACRTVKAPGYLDERAAPFDALAAEALGAADTAALAGLDPVLAEEVGAAGRAPWQVLAGAAAGAGLAGKLLYDEAPYGVGYFVAAWS</sequence>
<accession>A0A7Y6F287</accession>
<dbReference type="RefSeq" id="WP_175457655.1">
    <property type="nucleotide sequence ID" value="NZ_JAANNT010000018.1"/>
</dbReference>
<protein>
    <recommendedName>
        <fullName evidence="3">Extradiol ring-cleavage dioxygenase class III enzyme subunit B domain-containing protein</fullName>
    </recommendedName>
</protein>
<dbReference type="EMBL" id="JAANNT010000018">
    <property type="protein sequence ID" value="NUV30585.1"/>
    <property type="molecule type" value="Genomic_DNA"/>
</dbReference>
<dbReference type="Proteomes" id="UP000540128">
    <property type="component" value="Unassembled WGS sequence"/>
</dbReference>
<evidence type="ECO:0000313" key="1">
    <source>
        <dbReference type="EMBL" id="NUV30585.1"/>
    </source>
</evidence>
<keyword evidence="2" id="KW-1185">Reference proteome</keyword>
<proteinExistence type="predicted"/>
<dbReference type="SUPFAM" id="SSF53213">
    <property type="entry name" value="LigB-like"/>
    <property type="match status" value="1"/>
</dbReference>
<evidence type="ECO:0008006" key="3">
    <source>
        <dbReference type="Google" id="ProtNLM"/>
    </source>
</evidence>
<gene>
    <name evidence="1" type="ORF">G6W59_20125</name>
</gene>
<reference evidence="1 2" key="1">
    <citation type="submission" date="2020-03" db="EMBL/GenBank/DDBJ databases">
        <title>Complete genome sequence of sixteen Streptomyces strains facilitates identification of candidate genes involved in plant growth-promotion in grain legumes and cereals.</title>
        <authorList>
            <person name="Gopalakrishnan S."/>
            <person name="Thakur V."/>
            <person name="Saxena R."/>
            <person name="Vadlamudi S."/>
            <person name="Purohit S."/>
            <person name="Kumar V."/>
            <person name="Rathore A."/>
            <person name="Chitikineni A."/>
            <person name="Varshney R.K."/>
        </authorList>
    </citation>
    <scope>NUCLEOTIDE SEQUENCE [LARGE SCALE GENOMIC DNA]</scope>
    <source>
        <strain evidence="1 2">KAI-180</strain>
    </source>
</reference>
<name>A0A7Y6F287_9ACTN</name>
<comment type="caution">
    <text evidence="1">The sequence shown here is derived from an EMBL/GenBank/DDBJ whole genome shotgun (WGS) entry which is preliminary data.</text>
</comment>
<organism evidence="1 2">
    <name type="scientific">Streptomyces odorifer</name>
    <dbReference type="NCBI Taxonomy" id="53450"/>
    <lineage>
        <taxon>Bacteria</taxon>
        <taxon>Bacillati</taxon>
        <taxon>Actinomycetota</taxon>
        <taxon>Actinomycetes</taxon>
        <taxon>Kitasatosporales</taxon>
        <taxon>Streptomycetaceae</taxon>
        <taxon>Streptomyces</taxon>
        <taxon>Streptomyces albidoflavus group</taxon>
    </lineage>
</organism>
<dbReference type="AlphaFoldDB" id="A0A7Y6F287"/>